<evidence type="ECO:0000313" key="2">
    <source>
        <dbReference type="Proteomes" id="UP000285710"/>
    </source>
</evidence>
<name>A0A443IKJ7_9RHOB</name>
<keyword evidence="1" id="KW-0378">Hydrolase</keyword>
<keyword evidence="2" id="KW-1185">Reference proteome</keyword>
<organism evidence="1 2">
    <name type="scientific">Paenirhodobacter populi</name>
    <dbReference type="NCBI Taxonomy" id="2306993"/>
    <lineage>
        <taxon>Bacteria</taxon>
        <taxon>Pseudomonadati</taxon>
        <taxon>Pseudomonadota</taxon>
        <taxon>Alphaproteobacteria</taxon>
        <taxon>Rhodobacterales</taxon>
        <taxon>Rhodobacter group</taxon>
        <taxon>Paenirhodobacter</taxon>
    </lineage>
</organism>
<accession>A0A443IKJ7</accession>
<evidence type="ECO:0000313" key="1">
    <source>
        <dbReference type="EMBL" id="RWR05308.1"/>
    </source>
</evidence>
<dbReference type="InterPro" id="IPR046574">
    <property type="entry name" value="DUF6634"/>
</dbReference>
<dbReference type="AlphaFoldDB" id="A0A443IKJ7"/>
<sequence>MLPEHLRNLVAAHLPVIASAEAGPSASDLADAPYLDHWIAMREFTGRIVLFGDVTGHPLLHDTGIVTSQLFGIDAKTGWARTLSRWYRLGRPLGPDKRELPDPFGFRPLANPDVLAAALAAHADEIRRLAAEARDQ</sequence>
<reference evidence="1 2" key="1">
    <citation type="submission" date="2019-01" db="EMBL/GenBank/DDBJ databases">
        <title>Sinorhodobacter populi sp. nov. isolated from the symptomatic bark tissue of Populus euramericana canker.</title>
        <authorList>
            <person name="Xu G."/>
        </authorList>
    </citation>
    <scope>NUCLEOTIDE SEQUENCE [LARGE SCALE GENOMIC DNA]</scope>
    <source>
        <strain evidence="1 2">2D-5</strain>
    </source>
</reference>
<dbReference type="Pfam" id="PF20339">
    <property type="entry name" value="DUF6634"/>
    <property type="match status" value="1"/>
</dbReference>
<comment type="caution">
    <text evidence="1">The sequence shown here is derived from an EMBL/GenBank/DDBJ whole genome shotgun (WGS) entry which is preliminary data.</text>
</comment>
<proteinExistence type="predicted"/>
<dbReference type="GO" id="GO:0008233">
    <property type="term" value="F:peptidase activity"/>
    <property type="evidence" value="ECO:0007669"/>
    <property type="project" value="UniProtKB-KW"/>
</dbReference>
<reference evidence="1 2" key="2">
    <citation type="submission" date="2019-01" db="EMBL/GenBank/DDBJ databases">
        <authorList>
            <person name="Li Y."/>
        </authorList>
    </citation>
    <scope>NUCLEOTIDE SEQUENCE [LARGE SCALE GENOMIC DNA]</scope>
    <source>
        <strain evidence="1 2">2D-5</strain>
    </source>
</reference>
<dbReference type="EMBL" id="SAUW01000038">
    <property type="protein sequence ID" value="RWR05308.1"/>
    <property type="molecule type" value="Genomic_DNA"/>
</dbReference>
<dbReference type="RefSeq" id="WP_128270940.1">
    <property type="nucleotide sequence ID" value="NZ_SAUW01000038.1"/>
</dbReference>
<dbReference type="GO" id="GO:0006508">
    <property type="term" value="P:proteolysis"/>
    <property type="evidence" value="ECO:0007669"/>
    <property type="project" value="UniProtKB-KW"/>
</dbReference>
<gene>
    <name evidence="1" type="ORF">D2T33_20050</name>
</gene>
<dbReference type="Proteomes" id="UP000285710">
    <property type="component" value="Unassembled WGS sequence"/>
</dbReference>
<protein>
    <submittedName>
        <fullName evidence="1">ATP-dependent Lon protease</fullName>
    </submittedName>
</protein>
<keyword evidence="1" id="KW-0645">Protease</keyword>